<dbReference type="GO" id="GO:0003676">
    <property type="term" value="F:nucleic acid binding"/>
    <property type="evidence" value="ECO:0007669"/>
    <property type="project" value="InterPro"/>
</dbReference>
<dbReference type="InterPro" id="IPR043128">
    <property type="entry name" value="Rev_trsase/Diguanyl_cyclase"/>
</dbReference>
<dbReference type="InterPro" id="IPR036397">
    <property type="entry name" value="RNaseH_sf"/>
</dbReference>
<feature type="domain" description="RNase H type-1" evidence="1">
    <location>
        <begin position="219"/>
        <end position="348"/>
    </location>
</feature>
<protein>
    <recommendedName>
        <fullName evidence="1">RNase H type-1 domain-containing protein</fullName>
    </recommendedName>
</protein>
<dbReference type="SUPFAM" id="SSF56672">
    <property type="entry name" value="DNA/RNA polymerases"/>
    <property type="match status" value="1"/>
</dbReference>
<dbReference type="Pfam" id="PF17919">
    <property type="entry name" value="RT_RNaseH_2"/>
    <property type="match status" value="1"/>
</dbReference>
<dbReference type="EMBL" id="JACGWM010000040">
    <property type="protein sequence ID" value="KAL0318124.1"/>
    <property type="molecule type" value="Genomic_DNA"/>
</dbReference>
<evidence type="ECO:0000313" key="2">
    <source>
        <dbReference type="EMBL" id="KAL0318124.1"/>
    </source>
</evidence>
<dbReference type="GO" id="GO:0004523">
    <property type="term" value="F:RNA-DNA hybrid ribonuclease activity"/>
    <property type="evidence" value="ECO:0007669"/>
    <property type="project" value="InterPro"/>
</dbReference>
<comment type="caution">
    <text evidence="2">The sequence shown here is derived from an EMBL/GenBank/DDBJ whole genome shotgun (WGS) entry which is preliminary data.</text>
</comment>
<accession>A0AAW2LG77</accession>
<sequence length="390" mass="44638">MPPPRNLKELQSSQGNLAFIRRFISNIAGRCQPFNHLMKKEVSFQWDEGCQNAFEGIKTHLINRQVLGAPTPGKSLILYITAQERSIRALIEQENEEWKEKALYYQSRTLTENRLKYSLIEKVCLALFYAIKKLRHYFKAYSERLVSRADPAKFVMSRLVLYERLATWSIVFNQYEIEYVPQKALKGQALANFLVDHPMSAEWEISNDFPDEDVFSIEILLAWTMLFNGATRSDGAGVGVIFISPEKQLLTYSIMLSELCSNNAAEYQALIIGLQMALEMGIMEMEVYGDSKLIINQLLNIYEVKKDDLVPFFRWASHLLKGFKSVTLNHIPRKENRMADTLANLATTLALSEGETTNIPVSNRWVLPSVDTSYHKNSNTITIATNDDED</sequence>
<reference evidence="2" key="1">
    <citation type="submission" date="2020-06" db="EMBL/GenBank/DDBJ databases">
        <authorList>
            <person name="Li T."/>
            <person name="Hu X."/>
            <person name="Zhang T."/>
            <person name="Song X."/>
            <person name="Zhang H."/>
            <person name="Dai N."/>
            <person name="Sheng W."/>
            <person name="Hou X."/>
            <person name="Wei L."/>
        </authorList>
    </citation>
    <scope>NUCLEOTIDE SEQUENCE</scope>
    <source>
        <strain evidence="2">KEN8</strain>
        <tissue evidence="2">Leaf</tissue>
    </source>
</reference>
<proteinExistence type="predicted"/>
<dbReference type="Gene3D" id="3.30.420.10">
    <property type="entry name" value="Ribonuclease H-like superfamily/Ribonuclease H"/>
    <property type="match status" value="1"/>
</dbReference>
<dbReference type="InterPro" id="IPR002156">
    <property type="entry name" value="RNaseH_domain"/>
</dbReference>
<dbReference type="PROSITE" id="PS50879">
    <property type="entry name" value="RNASE_H_1"/>
    <property type="match status" value="1"/>
</dbReference>
<evidence type="ECO:0000259" key="1">
    <source>
        <dbReference type="PROSITE" id="PS50879"/>
    </source>
</evidence>
<dbReference type="PANTHER" id="PTHR48475">
    <property type="entry name" value="RIBONUCLEASE H"/>
    <property type="match status" value="1"/>
</dbReference>
<dbReference type="Pfam" id="PF13456">
    <property type="entry name" value="RVT_3"/>
    <property type="match status" value="1"/>
</dbReference>
<organism evidence="2">
    <name type="scientific">Sesamum calycinum</name>
    <dbReference type="NCBI Taxonomy" id="2727403"/>
    <lineage>
        <taxon>Eukaryota</taxon>
        <taxon>Viridiplantae</taxon>
        <taxon>Streptophyta</taxon>
        <taxon>Embryophyta</taxon>
        <taxon>Tracheophyta</taxon>
        <taxon>Spermatophyta</taxon>
        <taxon>Magnoliopsida</taxon>
        <taxon>eudicotyledons</taxon>
        <taxon>Gunneridae</taxon>
        <taxon>Pentapetalae</taxon>
        <taxon>asterids</taxon>
        <taxon>lamiids</taxon>
        <taxon>Lamiales</taxon>
        <taxon>Pedaliaceae</taxon>
        <taxon>Sesamum</taxon>
    </lineage>
</organism>
<name>A0AAW2LG77_9LAMI</name>
<dbReference type="AlphaFoldDB" id="A0AAW2LG77"/>
<dbReference type="CDD" id="cd09279">
    <property type="entry name" value="RNase_HI_like"/>
    <property type="match status" value="1"/>
</dbReference>
<dbReference type="InterPro" id="IPR041577">
    <property type="entry name" value="RT_RNaseH_2"/>
</dbReference>
<dbReference type="Gene3D" id="3.30.70.270">
    <property type="match status" value="1"/>
</dbReference>
<dbReference type="SUPFAM" id="SSF53098">
    <property type="entry name" value="Ribonuclease H-like"/>
    <property type="match status" value="1"/>
</dbReference>
<gene>
    <name evidence="2" type="ORF">Scaly_2861700</name>
</gene>
<reference evidence="2" key="2">
    <citation type="journal article" date="2024" name="Plant">
        <title>Genomic evolution and insights into agronomic trait innovations of Sesamum species.</title>
        <authorList>
            <person name="Miao H."/>
            <person name="Wang L."/>
            <person name="Qu L."/>
            <person name="Liu H."/>
            <person name="Sun Y."/>
            <person name="Le M."/>
            <person name="Wang Q."/>
            <person name="Wei S."/>
            <person name="Zheng Y."/>
            <person name="Lin W."/>
            <person name="Duan Y."/>
            <person name="Cao H."/>
            <person name="Xiong S."/>
            <person name="Wang X."/>
            <person name="Wei L."/>
            <person name="Li C."/>
            <person name="Ma Q."/>
            <person name="Ju M."/>
            <person name="Zhao R."/>
            <person name="Li G."/>
            <person name="Mu C."/>
            <person name="Tian Q."/>
            <person name="Mei H."/>
            <person name="Zhang T."/>
            <person name="Gao T."/>
            <person name="Zhang H."/>
        </authorList>
    </citation>
    <scope>NUCLEOTIDE SEQUENCE</scope>
    <source>
        <strain evidence="2">KEN8</strain>
    </source>
</reference>
<dbReference type="InterPro" id="IPR012337">
    <property type="entry name" value="RNaseH-like_sf"/>
</dbReference>
<dbReference type="PANTHER" id="PTHR48475:SF1">
    <property type="entry name" value="RNASE H TYPE-1 DOMAIN-CONTAINING PROTEIN"/>
    <property type="match status" value="1"/>
</dbReference>
<dbReference type="InterPro" id="IPR043502">
    <property type="entry name" value="DNA/RNA_pol_sf"/>
</dbReference>